<gene>
    <name evidence="1" type="ORF">LEA_07756</name>
</gene>
<protein>
    <submittedName>
        <fullName evidence="1">TrkA-N domain protein</fullName>
    </submittedName>
</protein>
<evidence type="ECO:0000313" key="1">
    <source>
        <dbReference type="EMBL" id="EKC70489.1"/>
    </source>
</evidence>
<reference evidence="1" key="1">
    <citation type="journal article" date="2013" name="Environ. Microbiol.">
        <title>Microbiota from the distal guts of lean and obese adolescents exhibit partial functional redundancy besides clear differences in community structure.</title>
        <authorList>
            <person name="Ferrer M."/>
            <person name="Ruiz A."/>
            <person name="Lanza F."/>
            <person name="Haange S.B."/>
            <person name="Oberbach A."/>
            <person name="Till H."/>
            <person name="Bargiela R."/>
            <person name="Campoy C."/>
            <person name="Segura M.T."/>
            <person name="Richter M."/>
            <person name="von Bergen M."/>
            <person name="Seifert J."/>
            <person name="Suarez A."/>
        </authorList>
    </citation>
    <scope>NUCLEOTIDE SEQUENCE</scope>
</reference>
<dbReference type="AlphaFoldDB" id="K1TSA5"/>
<proteinExistence type="predicted"/>
<dbReference type="Gene3D" id="3.40.50.720">
    <property type="entry name" value="NAD(P)-binding Rossmann-like Domain"/>
    <property type="match status" value="1"/>
</dbReference>
<sequence length="117" mass="13313">VYGVKKVVSRILDPERGDIFAHFGLETVCPTKLTVEAICSAIKPMLEEKYVSFGSHMVRFTTMEIPKEFIGMTPVDIEYEENETLYAIIRADSTMEIVNNYNVVMREGDKLIFSKAI</sequence>
<accession>K1TSA5</accession>
<name>K1TSA5_9ZZZZ</name>
<dbReference type="EMBL" id="AJWY01005124">
    <property type="protein sequence ID" value="EKC70489.1"/>
    <property type="molecule type" value="Genomic_DNA"/>
</dbReference>
<organism evidence="1">
    <name type="scientific">human gut metagenome</name>
    <dbReference type="NCBI Taxonomy" id="408170"/>
    <lineage>
        <taxon>unclassified sequences</taxon>
        <taxon>metagenomes</taxon>
        <taxon>organismal metagenomes</taxon>
    </lineage>
</organism>
<feature type="non-terminal residue" evidence="1">
    <location>
        <position position="1"/>
    </location>
</feature>
<comment type="caution">
    <text evidence="1">The sequence shown here is derived from an EMBL/GenBank/DDBJ whole genome shotgun (WGS) entry which is preliminary data.</text>
</comment>